<comment type="caution">
    <text evidence="2">The sequence shown here is derived from an EMBL/GenBank/DDBJ whole genome shotgun (WGS) entry which is preliminary data.</text>
</comment>
<reference evidence="3" key="1">
    <citation type="journal article" date="2019" name="Int. J. Syst. Evol. Microbiol.">
        <title>The Global Catalogue of Microorganisms (GCM) 10K type strain sequencing project: providing services to taxonomists for standard genome sequencing and annotation.</title>
        <authorList>
            <consortium name="The Broad Institute Genomics Platform"/>
            <consortium name="The Broad Institute Genome Sequencing Center for Infectious Disease"/>
            <person name="Wu L."/>
            <person name="Ma J."/>
        </authorList>
    </citation>
    <scope>NUCLEOTIDE SEQUENCE [LARGE SCALE GENOMIC DNA]</scope>
    <source>
        <strain evidence="3">WYCCWR 13023</strain>
    </source>
</reference>
<evidence type="ECO:0008006" key="4">
    <source>
        <dbReference type="Google" id="ProtNLM"/>
    </source>
</evidence>
<name>A0ABV9PIK8_9FLAO</name>
<dbReference type="SUPFAM" id="SSF48452">
    <property type="entry name" value="TPR-like"/>
    <property type="match status" value="1"/>
</dbReference>
<evidence type="ECO:0000256" key="1">
    <source>
        <dbReference type="SAM" id="SignalP"/>
    </source>
</evidence>
<dbReference type="RefSeq" id="WP_213260006.1">
    <property type="nucleotide sequence ID" value="NZ_JAGYWA010000011.1"/>
</dbReference>
<dbReference type="InterPro" id="IPR011990">
    <property type="entry name" value="TPR-like_helical_dom_sf"/>
</dbReference>
<feature type="signal peptide" evidence="1">
    <location>
        <begin position="1"/>
        <end position="22"/>
    </location>
</feature>
<keyword evidence="1" id="KW-0732">Signal</keyword>
<sequence length="71" mass="7816">MKTNNFLIITALSILITGFSSCSNDFLEENPKSFISPINFYKTEADANTAIIGTYNGLKAIYSQDITFVAI</sequence>
<gene>
    <name evidence="2" type="ORF">ACFO5S_21790</name>
</gene>
<keyword evidence="3" id="KW-1185">Reference proteome</keyword>
<evidence type="ECO:0000313" key="2">
    <source>
        <dbReference type="EMBL" id="MFC4750099.1"/>
    </source>
</evidence>
<proteinExistence type="predicted"/>
<dbReference type="PROSITE" id="PS51257">
    <property type="entry name" value="PROKAR_LIPOPROTEIN"/>
    <property type="match status" value="1"/>
</dbReference>
<accession>A0ABV9PIK8</accession>
<dbReference type="Proteomes" id="UP001595935">
    <property type="component" value="Unassembled WGS sequence"/>
</dbReference>
<organism evidence="2 3">
    <name type="scientific">Flavobacterium branchiicola</name>
    <dbReference type="NCBI Taxonomy" id="1114875"/>
    <lineage>
        <taxon>Bacteria</taxon>
        <taxon>Pseudomonadati</taxon>
        <taxon>Bacteroidota</taxon>
        <taxon>Flavobacteriia</taxon>
        <taxon>Flavobacteriales</taxon>
        <taxon>Flavobacteriaceae</taxon>
        <taxon>Flavobacterium</taxon>
    </lineage>
</organism>
<evidence type="ECO:0000313" key="3">
    <source>
        <dbReference type="Proteomes" id="UP001595935"/>
    </source>
</evidence>
<protein>
    <recommendedName>
        <fullName evidence="4">RagB/SusD family nutrient uptake outer membrane protein</fullName>
    </recommendedName>
</protein>
<dbReference type="EMBL" id="JBHSGV010000011">
    <property type="protein sequence ID" value="MFC4750099.1"/>
    <property type="molecule type" value="Genomic_DNA"/>
</dbReference>
<feature type="chain" id="PRO_5045967146" description="RagB/SusD family nutrient uptake outer membrane protein" evidence="1">
    <location>
        <begin position="23"/>
        <end position="71"/>
    </location>
</feature>